<dbReference type="OrthoDB" id="9774724at2"/>
<dbReference type="EMBL" id="SRIB01000011">
    <property type="protein sequence ID" value="TFZ39551.1"/>
    <property type="molecule type" value="Genomic_DNA"/>
</dbReference>
<dbReference type="InterPro" id="IPR007549">
    <property type="entry name" value="DUF512"/>
</dbReference>
<dbReference type="RefSeq" id="WP_135271515.1">
    <property type="nucleotide sequence ID" value="NZ_SRIB01000011.1"/>
</dbReference>
<dbReference type="InterPro" id="IPR058240">
    <property type="entry name" value="rSAM_sf"/>
</dbReference>
<dbReference type="Pfam" id="PF17820">
    <property type="entry name" value="PDZ_6"/>
    <property type="match status" value="1"/>
</dbReference>
<proteinExistence type="predicted"/>
<evidence type="ECO:0000259" key="1">
    <source>
        <dbReference type="Pfam" id="PF04459"/>
    </source>
</evidence>
<feature type="domain" description="Putative radical SAM N-terminal" evidence="3">
    <location>
        <begin position="73"/>
        <end position="223"/>
    </location>
</feature>
<evidence type="ECO:0000313" key="5">
    <source>
        <dbReference type="Proteomes" id="UP000298381"/>
    </source>
</evidence>
<dbReference type="InterPro" id="IPR045375">
    <property type="entry name" value="Put_radical_SAM-like_N"/>
</dbReference>
<protein>
    <submittedName>
        <fullName evidence="4">DUF512 domain-containing protein</fullName>
    </submittedName>
</protein>
<dbReference type="InterPro" id="IPR036034">
    <property type="entry name" value="PDZ_sf"/>
</dbReference>
<organism evidence="4 5">
    <name type="scientific">Soehngenia longivitae</name>
    <dbReference type="NCBI Taxonomy" id="2562294"/>
    <lineage>
        <taxon>Bacteria</taxon>
        <taxon>Bacillati</taxon>
        <taxon>Bacillota</taxon>
        <taxon>Tissierellia</taxon>
        <taxon>Tissierellales</taxon>
        <taxon>Tissierellaceae</taxon>
        <taxon>Soehngenia</taxon>
    </lineage>
</organism>
<reference evidence="4 5" key="1">
    <citation type="submission" date="2019-03" db="EMBL/GenBank/DDBJ databases">
        <title>Draft genome sequence data and analysis of a Fermenting Bacterium, Soehngenia longevitae strain 1933PT, isolated from petroleum reservoir in Azerbaijan.</title>
        <authorList>
            <person name="Grouzdev D.S."/>
            <person name="Bidzhieva S.K."/>
            <person name="Sokolova D.S."/>
            <person name="Tourova T.P."/>
            <person name="Poltaraus A.B."/>
            <person name="Nazina T.N."/>
        </authorList>
    </citation>
    <scope>NUCLEOTIDE SEQUENCE [LARGE SCALE GENOMIC DNA]</scope>
    <source>
        <strain evidence="4 5">1933P</strain>
    </source>
</reference>
<accession>A0A4Z0D1C7</accession>
<dbReference type="Proteomes" id="UP000298381">
    <property type="component" value="Unassembled WGS sequence"/>
</dbReference>
<dbReference type="Pfam" id="PF19238">
    <property type="entry name" value="Radical_SAM_2"/>
    <property type="match status" value="1"/>
</dbReference>
<keyword evidence="5" id="KW-1185">Reference proteome</keyword>
<dbReference type="SUPFAM" id="SSF102114">
    <property type="entry name" value="Radical SAM enzymes"/>
    <property type="match status" value="1"/>
</dbReference>
<dbReference type="InterPro" id="IPR041489">
    <property type="entry name" value="PDZ_6"/>
</dbReference>
<name>A0A4Z0D1C7_9FIRM</name>
<gene>
    <name evidence="4" type="ORF">E4100_07955</name>
</gene>
<comment type="caution">
    <text evidence="4">The sequence shown here is derived from an EMBL/GenBank/DDBJ whole genome shotgun (WGS) entry which is preliminary data.</text>
</comment>
<evidence type="ECO:0000259" key="3">
    <source>
        <dbReference type="Pfam" id="PF19238"/>
    </source>
</evidence>
<dbReference type="SUPFAM" id="SSF50156">
    <property type="entry name" value="PDZ domain-like"/>
    <property type="match status" value="1"/>
</dbReference>
<dbReference type="Gene3D" id="3.20.20.70">
    <property type="entry name" value="Aldolase class I"/>
    <property type="match status" value="1"/>
</dbReference>
<feature type="domain" description="DUF512" evidence="1">
    <location>
        <begin position="226"/>
        <end position="431"/>
    </location>
</feature>
<dbReference type="Gene3D" id="2.30.42.10">
    <property type="match status" value="1"/>
</dbReference>
<evidence type="ECO:0000259" key="2">
    <source>
        <dbReference type="Pfam" id="PF17820"/>
    </source>
</evidence>
<dbReference type="InterPro" id="IPR013785">
    <property type="entry name" value="Aldolase_TIM"/>
</dbReference>
<dbReference type="Pfam" id="PF04459">
    <property type="entry name" value="DUF512"/>
    <property type="match status" value="1"/>
</dbReference>
<sequence>MEIINNKLNNIIIEVKTGSLADELGIEPGDLLKKINKKPIKDIIDYKYLISDENITLEIIKQNGDIWEFEVEKDFSEDLGIVFSNSLIDKAKSCQNKCIFCFIDQLPLNLRETLYFKDDDSRLSFLQGNYITLTNMNEDEIDRIIRYRLSPINISVHTTNPDLRVKMLKNKRAGDIMNILKKLSDAKIELNCQIVLVPGINDATELERTLNDLGKLYPSVNSIACVPVGLTKYRDHLEKISPYDYQSARDVLDIINKYQSIFEDKYGTRLVFASDEFYCLSGVDLPSYESYEDFPQYENGVGMLRSFLTEVIENINELDFINYPEVKHVAIATGVSAYPYIKSISEMILKKIDNLEIEVVRIINEFFGENITVSGLITGKDLINNLLKKEYENIDCLLIPENMLRKNDDIFLDDYRINDVKNILGFDVVPIEITGRKLIDFFRKECSNE</sequence>
<dbReference type="AlphaFoldDB" id="A0A4Z0D1C7"/>
<evidence type="ECO:0000313" key="4">
    <source>
        <dbReference type="EMBL" id="TFZ39551.1"/>
    </source>
</evidence>
<feature type="domain" description="PDZ" evidence="2">
    <location>
        <begin position="12"/>
        <end position="60"/>
    </location>
</feature>